<organism evidence="2 3">
    <name type="scientific">Hydra vulgaris</name>
    <name type="common">Hydra</name>
    <name type="synonym">Hydra attenuata</name>
    <dbReference type="NCBI Taxonomy" id="6087"/>
    <lineage>
        <taxon>Eukaryota</taxon>
        <taxon>Metazoa</taxon>
        <taxon>Cnidaria</taxon>
        <taxon>Hydrozoa</taxon>
        <taxon>Hydroidolina</taxon>
        <taxon>Anthoathecata</taxon>
        <taxon>Aplanulata</taxon>
        <taxon>Hydridae</taxon>
        <taxon>Hydra</taxon>
    </lineage>
</organism>
<feature type="domain" description="DUF7869" evidence="1">
    <location>
        <begin position="158"/>
        <end position="264"/>
    </location>
</feature>
<evidence type="ECO:0000259" key="1">
    <source>
        <dbReference type="Pfam" id="PF25273"/>
    </source>
</evidence>
<dbReference type="Proteomes" id="UP001652625">
    <property type="component" value="Chromosome 12"/>
</dbReference>
<dbReference type="PANTHER" id="PTHR34415:SF1">
    <property type="entry name" value="INTEGRASE CATALYTIC DOMAIN-CONTAINING PROTEIN"/>
    <property type="match status" value="1"/>
</dbReference>
<accession>A0ABM4CZT7</accession>
<dbReference type="GeneID" id="136087833"/>
<evidence type="ECO:0000313" key="3">
    <source>
        <dbReference type="RefSeq" id="XP_065667483.1"/>
    </source>
</evidence>
<dbReference type="PANTHER" id="PTHR34415">
    <property type="entry name" value="INTEGRASE CATALYTIC DOMAIN-CONTAINING PROTEIN"/>
    <property type="match status" value="1"/>
</dbReference>
<dbReference type="Pfam" id="PF25273">
    <property type="entry name" value="DUF7869"/>
    <property type="match status" value="1"/>
</dbReference>
<dbReference type="RefSeq" id="XP_065667483.1">
    <property type="nucleotide sequence ID" value="XM_065811411.1"/>
</dbReference>
<keyword evidence="2" id="KW-1185">Reference proteome</keyword>
<gene>
    <name evidence="3" type="primary">LOC136087833</name>
</gene>
<evidence type="ECO:0000313" key="2">
    <source>
        <dbReference type="Proteomes" id="UP001652625"/>
    </source>
</evidence>
<sequence>MFELFKLAYPTVKVGYETYRVIFNNNFNIGFGFPRKDTCLACDEFFVNIKHNDQELLNAVDEDIIKLKKIKKDLETEHELHTRKAASFYSRKSDAKNRAKISDTFEAIAFDFQKNLPLLNKSTNDMYYRRQLKFFSFNIHILSSDEAFLYTYDETVGKKGADGVCSMLYHFIINHLSDNVSELHFFCDGCAGQNKNYTVFRFLHWMVHYQKRFRCIKVSFPIRGHSYMECDRDMVNVNIKADVEIPEDWHQVFKNCRKKPSPFNVVNFLNIHFLRFSDFLKQYYKCTCLIKTRPVRELVFQDIHRSLLLYCNNWNGNIENTVLVKRRRKNQKDTALSQYNLYPTVLPINAAKYNDLQVLKRLCKPDNHSVFDNLVTTNTGTPDSESEISDTD</sequence>
<reference evidence="3" key="1">
    <citation type="submission" date="2025-08" db="UniProtKB">
        <authorList>
            <consortium name="RefSeq"/>
        </authorList>
    </citation>
    <scope>IDENTIFICATION</scope>
</reference>
<protein>
    <submittedName>
        <fullName evidence="3">Uncharacterized protein LOC136087833</fullName>
    </submittedName>
</protein>
<proteinExistence type="predicted"/>
<dbReference type="InterPro" id="IPR057191">
    <property type="entry name" value="DUF7869"/>
</dbReference>
<name>A0ABM4CZT7_HYDVU</name>